<evidence type="ECO:0000256" key="1">
    <source>
        <dbReference type="SAM" id="MobiDB-lite"/>
    </source>
</evidence>
<evidence type="ECO:0000313" key="4">
    <source>
        <dbReference type="Proteomes" id="UP001219525"/>
    </source>
</evidence>
<dbReference type="AlphaFoldDB" id="A0AAD6YWI1"/>
<organism evidence="3 4">
    <name type="scientific">Mycena pura</name>
    <dbReference type="NCBI Taxonomy" id="153505"/>
    <lineage>
        <taxon>Eukaryota</taxon>
        <taxon>Fungi</taxon>
        <taxon>Dikarya</taxon>
        <taxon>Basidiomycota</taxon>
        <taxon>Agaricomycotina</taxon>
        <taxon>Agaricomycetes</taxon>
        <taxon>Agaricomycetidae</taxon>
        <taxon>Agaricales</taxon>
        <taxon>Marasmiineae</taxon>
        <taxon>Mycenaceae</taxon>
        <taxon>Mycena</taxon>
    </lineage>
</organism>
<accession>A0AAD6YWI1</accession>
<dbReference type="Proteomes" id="UP001219525">
    <property type="component" value="Unassembled WGS sequence"/>
</dbReference>
<protein>
    <recommendedName>
        <fullName evidence="2">SWI/SNF and RSC complexes subunit Ssr4 N-terminal domain-containing protein</fullName>
    </recommendedName>
</protein>
<evidence type="ECO:0000313" key="3">
    <source>
        <dbReference type="EMBL" id="KAJ7230609.1"/>
    </source>
</evidence>
<sequence length="353" mass="39258">MSFQQAQAEGLCLRFPENLGIHRELTIDNAVMLLLRGVQSSMNQPYSWGFVDKPPEGQVLLLFLPGQAPFPNDGIRYQEPESKYSVPLAGNRELEVHEVKFGFVPGVDNPHGAWRQRRRFRLIKGGHPQLVLVHYLRGPVTQIMPTLMNQPVRSYPLRIVNEASVFVIGDKMGQKVFPPNMAQHGPAAGGMGGMPMGMNFNPPQAMVTQQNNNMAILDQRRREQEQRARAGNNARPPRVEEDDSGDENDTSISTRALSLTRYRRNHDIMAQVFTHAAFGDKNAPAPPSPFSIFNKVELETQTGKLQAEIDALQVRAAERRLARSAKNQELATSGVVFDVADVSMESLAEAVVV</sequence>
<feature type="compositionally biased region" description="Basic and acidic residues" evidence="1">
    <location>
        <begin position="219"/>
        <end position="228"/>
    </location>
</feature>
<feature type="compositionally biased region" description="Acidic residues" evidence="1">
    <location>
        <begin position="240"/>
        <end position="249"/>
    </location>
</feature>
<evidence type="ECO:0000259" key="2">
    <source>
        <dbReference type="Pfam" id="PF08549"/>
    </source>
</evidence>
<reference evidence="3" key="1">
    <citation type="submission" date="2023-03" db="EMBL/GenBank/DDBJ databases">
        <title>Massive genome expansion in bonnet fungi (Mycena s.s.) driven by repeated elements and novel gene families across ecological guilds.</title>
        <authorList>
            <consortium name="Lawrence Berkeley National Laboratory"/>
            <person name="Harder C.B."/>
            <person name="Miyauchi S."/>
            <person name="Viragh M."/>
            <person name="Kuo A."/>
            <person name="Thoen E."/>
            <person name="Andreopoulos B."/>
            <person name="Lu D."/>
            <person name="Skrede I."/>
            <person name="Drula E."/>
            <person name="Henrissat B."/>
            <person name="Morin E."/>
            <person name="Kohler A."/>
            <person name="Barry K."/>
            <person name="LaButti K."/>
            <person name="Morin E."/>
            <person name="Salamov A."/>
            <person name="Lipzen A."/>
            <person name="Mereny Z."/>
            <person name="Hegedus B."/>
            <person name="Baldrian P."/>
            <person name="Stursova M."/>
            <person name="Weitz H."/>
            <person name="Taylor A."/>
            <person name="Grigoriev I.V."/>
            <person name="Nagy L.G."/>
            <person name="Martin F."/>
            <person name="Kauserud H."/>
        </authorList>
    </citation>
    <scope>NUCLEOTIDE SEQUENCE</scope>
    <source>
        <strain evidence="3">9144</strain>
    </source>
</reference>
<dbReference type="Pfam" id="PF08549">
    <property type="entry name" value="SWI-SNF_Ssr4_N"/>
    <property type="match status" value="1"/>
</dbReference>
<name>A0AAD6YWI1_9AGAR</name>
<dbReference type="InterPro" id="IPR013859">
    <property type="entry name" value="Ssr4_N"/>
</dbReference>
<comment type="caution">
    <text evidence="3">The sequence shown here is derived from an EMBL/GenBank/DDBJ whole genome shotgun (WGS) entry which is preliminary data.</text>
</comment>
<feature type="domain" description="SWI/SNF and RSC complexes subunit Ssr4 N-terminal" evidence="2">
    <location>
        <begin position="23"/>
        <end position="146"/>
    </location>
</feature>
<dbReference type="GO" id="GO:0006338">
    <property type="term" value="P:chromatin remodeling"/>
    <property type="evidence" value="ECO:0007669"/>
    <property type="project" value="InterPro"/>
</dbReference>
<proteinExistence type="predicted"/>
<gene>
    <name evidence="3" type="ORF">GGX14DRAFT_411529</name>
</gene>
<keyword evidence="4" id="KW-1185">Reference proteome</keyword>
<dbReference type="EMBL" id="JARJCW010000001">
    <property type="protein sequence ID" value="KAJ7230609.1"/>
    <property type="molecule type" value="Genomic_DNA"/>
</dbReference>
<feature type="region of interest" description="Disordered" evidence="1">
    <location>
        <begin position="219"/>
        <end position="254"/>
    </location>
</feature>